<reference evidence="3 4" key="1">
    <citation type="submission" date="2014-11" db="EMBL/GenBank/DDBJ databases">
        <authorList>
            <person name="Zhu J."/>
            <person name="Qi W."/>
            <person name="Song R."/>
        </authorList>
    </citation>
    <scope>NUCLEOTIDE SEQUENCE [LARGE SCALE GENOMIC DNA]</scope>
</reference>
<proteinExistence type="predicted"/>
<evidence type="ECO:0000313" key="3">
    <source>
        <dbReference type="EMBL" id="CEM23302.1"/>
    </source>
</evidence>
<sequence>MSRGRFGHHRGSGWGGGSGSWRDNDRAEFGHIEVSNDDQPATRRGVPLWNFSVDVPIPEGCERILAYLNSLLEPTPLIEVRRAEMFRDLRETYRALCAQLLYLEHPPEGSMDRWLLEQLAMPHTNTNTNTTPQESDGSASPSSRDPLLRDPDLALRSESLRRELFAEIPLRCKLRSTGSYASEQLKRYARRANAWLSRIDRKLTALAAQLTAPSPQNTLATNSTSTTASVCASANVSGPPTARSGVGACGESDAEWEVGMRDLREGMGEAAGGSDGGQSDETVVEYAKEKLRSLREEVEGLNRWVRLADPPRDFPCTGPNGVEWEAGPCVYQDKSKHVHYNISQLFRQLTHPFVQEVVRRTVAKSHTLCSELAAITAREHAHDRTPPSPAIRQPMQIYLPPHKRKQMEKEAAGSGSSSPGSGSGGGGGGGGDRAADVLARANGRIARRDGVRVEEARQGDVTYYQVTYNNTTLPLSAMHYQKLRRLYSIHNAQTDPRSDLFPRRLFCMLQRYITFIGVDPFSEHCQGGNMHAAAPESVFLFLHQRLGVRMEFFASPLNCYFRRFCSAFPDTDRFFGSMGSVFDFFPRAGSFEVGPPYTEEVMLECAKHLHKLLVRAESEDRPMSFVVFVPDWSSPPADALAFMESEECAPFLKLNTVAKGSQHVYISGCQHMFDKGDAGERYYKPPHGTRAYVLQTAAFVRENGSAVSESFEDDLLDKMAGRAGDG</sequence>
<dbReference type="OMA" id="NRWLFEQ"/>
<keyword evidence="4" id="KW-1185">Reference proteome</keyword>
<dbReference type="AlphaFoldDB" id="A0A0G4G4S0"/>
<dbReference type="PANTHER" id="PTHR21727:SF0">
    <property type="entry name" value="MRNA (2'-O-METHYLADENOSINE-N(6)-)-METHYLTRANSFERASE"/>
    <property type="match status" value="1"/>
</dbReference>
<evidence type="ECO:0000256" key="1">
    <source>
        <dbReference type="SAM" id="MobiDB-lite"/>
    </source>
</evidence>
<organism evidence="3 4">
    <name type="scientific">Vitrella brassicaformis (strain CCMP3155)</name>
    <dbReference type="NCBI Taxonomy" id="1169540"/>
    <lineage>
        <taxon>Eukaryota</taxon>
        <taxon>Sar</taxon>
        <taxon>Alveolata</taxon>
        <taxon>Colpodellida</taxon>
        <taxon>Vitrellaceae</taxon>
        <taxon>Vitrella</taxon>
    </lineage>
</organism>
<evidence type="ECO:0000259" key="2">
    <source>
        <dbReference type="Pfam" id="PF12237"/>
    </source>
</evidence>
<protein>
    <recommendedName>
        <fullName evidence="2">PCIF1 WW domain-containing protein</fullName>
    </recommendedName>
</protein>
<dbReference type="Proteomes" id="UP000041254">
    <property type="component" value="Unassembled WGS sequence"/>
</dbReference>
<dbReference type="GO" id="GO:0099122">
    <property type="term" value="F:RNA polymerase II C-terminal domain binding"/>
    <property type="evidence" value="ECO:0007669"/>
    <property type="project" value="InterPro"/>
</dbReference>
<dbReference type="InterPro" id="IPR022035">
    <property type="entry name" value="PCIF1_WW"/>
</dbReference>
<dbReference type="VEuPathDB" id="CryptoDB:Vbra_9668"/>
<dbReference type="InParanoid" id="A0A0G4G4S0"/>
<dbReference type="PANTHER" id="PTHR21727">
    <property type="entry name" value="PHOSPHORYLATED CTD INTERACTING FACTOR 1"/>
    <property type="match status" value="1"/>
</dbReference>
<dbReference type="EMBL" id="CDMY01000563">
    <property type="protein sequence ID" value="CEM23302.1"/>
    <property type="molecule type" value="Genomic_DNA"/>
</dbReference>
<feature type="region of interest" description="Disordered" evidence="1">
    <location>
        <begin position="403"/>
        <end position="435"/>
    </location>
</feature>
<feature type="region of interest" description="Disordered" evidence="1">
    <location>
        <begin position="123"/>
        <end position="149"/>
    </location>
</feature>
<dbReference type="InterPro" id="IPR039881">
    <property type="entry name" value="PCIF1-like"/>
</dbReference>
<feature type="domain" description="PCIF1 WW" evidence="2">
    <location>
        <begin position="482"/>
        <end position="668"/>
    </location>
</feature>
<dbReference type="OrthoDB" id="193787at2759"/>
<feature type="compositionally biased region" description="Gly residues" evidence="1">
    <location>
        <begin position="421"/>
        <end position="432"/>
    </location>
</feature>
<evidence type="ECO:0000313" key="4">
    <source>
        <dbReference type="Proteomes" id="UP000041254"/>
    </source>
</evidence>
<gene>
    <name evidence="3" type="ORF">Vbra_9668</name>
</gene>
<dbReference type="GO" id="GO:0016422">
    <property type="term" value="F:mRNA (2'-O-methyladenosine-N6-)-methyltransferase activity"/>
    <property type="evidence" value="ECO:0007669"/>
    <property type="project" value="InterPro"/>
</dbReference>
<accession>A0A0G4G4S0</accession>
<dbReference type="Pfam" id="PF12237">
    <property type="entry name" value="PCIF1_WW"/>
    <property type="match status" value="1"/>
</dbReference>
<name>A0A0G4G4S0_VITBC</name>